<dbReference type="PATRIC" id="fig|272844.11.peg.1739"/>
<accession>Q9UY78</accession>
<keyword evidence="1" id="KW-1133">Transmembrane helix</keyword>
<dbReference type="Proteomes" id="UP000000810">
    <property type="component" value="Chromosome"/>
</dbReference>
<organism evidence="2 3">
    <name type="scientific">Pyrococcus abyssi (strain GE5 / Orsay)</name>
    <dbReference type="NCBI Taxonomy" id="272844"/>
    <lineage>
        <taxon>Archaea</taxon>
        <taxon>Methanobacteriati</taxon>
        <taxon>Methanobacteriota</taxon>
        <taxon>Thermococci</taxon>
        <taxon>Thermococcales</taxon>
        <taxon>Thermococcaceae</taxon>
        <taxon>Pyrococcus</taxon>
    </lineage>
</organism>
<feature type="transmembrane region" description="Helical" evidence="1">
    <location>
        <begin position="138"/>
        <end position="160"/>
    </location>
</feature>
<dbReference type="PIR" id="H75011">
    <property type="entry name" value="H75011"/>
</dbReference>
<dbReference type="OrthoDB" id="387483at2157"/>
<dbReference type="RefSeq" id="WP_048147121.1">
    <property type="nucleotide sequence ID" value="NC_000868.1"/>
</dbReference>
<dbReference type="EMBL" id="AJ248288">
    <property type="protein sequence ID" value="CAB50534.1"/>
    <property type="molecule type" value="Genomic_DNA"/>
</dbReference>
<dbReference type="AlphaFoldDB" id="Q9UY78"/>
<dbReference type="HOGENOM" id="CLU_1021638_0_0_2"/>
<name>Q9UY78_PYRAB</name>
<keyword evidence="1" id="KW-0812">Transmembrane</keyword>
<reference evidence="2 3" key="1">
    <citation type="journal article" date="2003" name="Mol. Microbiol.">
        <title>An integrated analysis of the genome of the hyperthermophilic archaeon Pyrococcus abyssi.</title>
        <authorList>
            <person name="Cohen G."/>
            <person name="Barbe V."/>
            <person name="Flament D."/>
            <person name="Galperin M."/>
            <person name="Heilig R."/>
            <person name="Ripp R."/>
            <person name="Lecompte O."/>
            <person name="Prieur D."/>
            <person name="Poch O."/>
            <person name="Quellerou J."/>
            <person name="Thierry J.C."/>
            <person name="Van der Oost J."/>
            <person name="Weissenbach J."/>
            <person name="Zivanovic Y."/>
            <person name="Forterre P."/>
        </authorList>
    </citation>
    <scope>NUCLEOTIDE SEQUENCE [LARGE SCALE GENOMIC DNA]</scope>
    <source>
        <strain evidence="3">GE5 / Orsay</strain>
    </source>
</reference>
<evidence type="ECO:0000313" key="3">
    <source>
        <dbReference type="Proteomes" id="UP000000810"/>
    </source>
</evidence>
<feature type="transmembrane region" description="Helical" evidence="1">
    <location>
        <begin position="46"/>
        <end position="67"/>
    </location>
</feature>
<dbReference type="KEGG" id="pab:PAB1278"/>
<keyword evidence="3" id="KW-1185">Reference proteome</keyword>
<evidence type="ECO:0000313" key="2">
    <source>
        <dbReference type="EMBL" id="CAB50534.1"/>
    </source>
</evidence>
<dbReference type="STRING" id="272844.PAB1278"/>
<protein>
    <submittedName>
        <fullName evidence="2">Uncharacterized protein</fullName>
    </submittedName>
</protein>
<gene>
    <name evidence="2" type="ORF">PAB1278</name>
</gene>
<feature type="transmembrane region" description="Helical" evidence="1">
    <location>
        <begin position="106"/>
        <end position="126"/>
    </location>
</feature>
<dbReference type="eggNOG" id="arCOG05864">
    <property type="taxonomic scope" value="Archaea"/>
</dbReference>
<sequence>MIRGIKALVIVIAIYATLRFFASIDTLMSLLGLGLKLLGIRMSPNGFLFLIFGLIALGLIMSDYSVIVTSSIPFFLYSFVWVFQNSNVLGSNVIASMFGIEVSSSTLLGLIVLLAFSFIVDSYNSYEKLEVTWESYRFGLLISALVILTSIMLFLALSRIDLSTQPVYVKVILLVLLVVPFLLVQEKGKKVITVIKVVTRERSLVKAEGRKVKIIPISGSLEPKIFELEGEFEEVILELENSEKRVKIPKILESYDKGRKFVLYSDGKVSEL</sequence>
<evidence type="ECO:0000256" key="1">
    <source>
        <dbReference type="SAM" id="Phobius"/>
    </source>
</evidence>
<keyword evidence="1" id="KW-0472">Membrane</keyword>
<proteinExistence type="predicted"/>
<feature type="transmembrane region" description="Helical" evidence="1">
    <location>
        <begin position="166"/>
        <end position="184"/>
    </location>
</feature>